<dbReference type="OrthoDB" id="2676448at2759"/>
<protein>
    <submittedName>
        <fullName evidence="1">Uncharacterized protein</fullName>
    </submittedName>
</protein>
<dbReference type="STRING" id="98765.A0A2R6NX25"/>
<keyword evidence="2" id="KW-1185">Reference proteome</keyword>
<comment type="caution">
    <text evidence="1">The sequence shown here is derived from an EMBL/GenBank/DDBJ whole genome shotgun (WGS) entry which is preliminary data.</text>
</comment>
<evidence type="ECO:0000313" key="1">
    <source>
        <dbReference type="EMBL" id="PSR78798.1"/>
    </source>
</evidence>
<proteinExistence type="predicted"/>
<reference evidence="1 2" key="1">
    <citation type="submission" date="2018-02" db="EMBL/GenBank/DDBJ databases">
        <title>Genome sequence of the basidiomycete white-rot fungus Phlebia centrifuga.</title>
        <authorList>
            <person name="Granchi Z."/>
            <person name="Peng M."/>
            <person name="de Vries R.P."/>
            <person name="Hilden K."/>
            <person name="Makela M.R."/>
            <person name="Grigoriev I."/>
            <person name="Riley R."/>
        </authorList>
    </citation>
    <scope>NUCLEOTIDE SEQUENCE [LARGE SCALE GENOMIC DNA]</scope>
    <source>
        <strain evidence="1 2">FBCC195</strain>
    </source>
</reference>
<dbReference type="PANTHER" id="PTHR33096">
    <property type="entry name" value="CXC2 DOMAIN-CONTAINING PROTEIN"/>
    <property type="match status" value="1"/>
</dbReference>
<feature type="non-terminal residue" evidence="1">
    <location>
        <position position="1"/>
    </location>
</feature>
<dbReference type="InterPro" id="IPR040521">
    <property type="entry name" value="KDZ"/>
</dbReference>
<name>A0A2R6NX25_9APHY</name>
<dbReference type="PANTHER" id="PTHR33096:SF1">
    <property type="entry name" value="CXC1-LIKE CYSTEINE CLUSTER ASSOCIATED WITH KDZ TRANSPOSASES DOMAIN-CONTAINING PROTEIN"/>
    <property type="match status" value="1"/>
</dbReference>
<sequence length="425" mass="49037">YPVQLSWHPMYIDGVGKADFEGCERAYSESNQLASGTRMSTPFHRHQAIEQHWAFRSLDKYAESGKLIFDNYKQALAIIRQDGADLEVLSTSLGTTAKDYELDIVHERTYLQALKLEPAEVSLQLDYMELLQELDDARRHASVASVAFQNLNHDIRSKGLRGAAITAVKNRYRNSWNKLERTEERVQTLEDQLGIEDRWSAGSKEYDSAFEELTMRKYRLALDKLERLVVQRLLELSKLGMSGLGYKLREKIGKALRTRADAIRKALDEYNKQAGLLKPPRQRLQWTQLVAMSTVGEFDLLRDARQDVRNFAWAHPSRREATRLYFNVKRAHKEIVRCNLEARRLLTYMFNDHVDFYHAVSTNIISNPLLARELSSRWAERDRINTVLARRLAQLSRLSGFTGVLTVGQREGRDHRLVAGIPYPS</sequence>
<accession>A0A2R6NX25</accession>
<evidence type="ECO:0000313" key="2">
    <source>
        <dbReference type="Proteomes" id="UP000186601"/>
    </source>
</evidence>
<dbReference type="Proteomes" id="UP000186601">
    <property type="component" value="Unassembled WGS sequence"/>
</dbReference>
<dbReference type="Pfam" id="PF18758">
    <property type="entry name" value="KDZ"/>
    <property type="match status" value="1"/>
</dbReference>
<organism evidence="1 2">
    <name type="scientific">Hermanssonia centrifuga</name>
    <dbReference type="NCBI Taxonomy" id="98765"/>
    <lineage>
        <taxon>Eukaryota</taxon>
        <taxon>Fungi</taxon>
        <taxon>Dikarya</taxon>
        <taxon>Basidiomycota</taxon>
        <taxon>Agaricomycotina</taxon>
        <taxon>Agaricomycetes</taxon>
        <taxon>Polyporales</taxon>
        <taxon>Meruliaceae</taxon>
        <taxon>Hermanssonia</taxon>
    </lineage>
</organism>
<dbReference type="AlphaFoldDB" id="A0A2R6NX25"/>
<gene>
    <name evidence="1" type="ORF">PHLCEN_2v7280</name>
</gene>
<dbReference type="EMBL" id="MLYV02000724">
    <property type="protein sequence ID" value="PSR78798.1"/>
    <property type="molecule type" value="Genomic_DNA"/>
</dbReference>